<reference evidence="1 2" key="1">
    <citation type="journal article" date="2016" name="Nat. Commun.">
        <title>Thousands of microbial genomes shed light on interconnected biogeochemical processes in an aquifer system.</title>
        <authorList>
            <person name="Anantharaman K."/>
            <person name="Brown C.T."/>
            <person name="Hug L.A."/>
            <person name="Sharon I."/>
            <person name="Castelle C.J."/>
            <person name="Probst A.J."/>
            <person name="Thomas B.C."/>
            <person name="Singh A."/>
            <person name="Wilkins M.J."/>
            <person name="Karaoz U."/>
            <person name="Brodie E.L."/>
            <person name="Williams K.H."/>
            <person name="Hubbard S.S."/>
            <person name="Banfield J.F."/>
        </authorList>
    </citation>
    <scope>NUCLEOTIDE SEQUENCE [LARGE SCALE GENOMIC DNA]</scope>
</reference>
<comment type="caution">
    <text evidence="1">The sequence shown here is derived from an EMBL/GenBank/DDBJ whole genome shotgun (WGS) entry which is preliminary data.</text>
</comment>
<gene>
    <name evidence="1" type="ORF">A3C21_02330</name>
</gene>
<evidence type="ECO:0000313" key="2">
    <source>
        <dbReference type="Proteomes" id="UP000178572"/>
    </source>
</evidence>
<dbReference type="InterPro" id="IPR051404">
    <property type="entry name" value="TA_system_antitoxin"/>
</dbReference>
<evidence type="ECO:0000313" key="1">
    <source>
        <dbReference type="EMBL" id="OGG67073.1"/>
    </source>
</evidence>
<dbReference type="Proteomes" id="UP000178572">
    <property type="component" value="Unassembled WGS sequence"/>
</dbReference>
<proteinExistence type="predicted"/>
<accession>A0A1F6E087</accession>
<name>A0A1F6E087_9BACT</name>
<dbReference type="STRING" id="1798500.A3C21_02330"/>
<dbReference type="PANTHER" id="PTHR34504:SF4">
    <property type="entry name" value="ANTITOXIN HICB"/>
    <property type="match status" value="1"/>
</dbReference>
<dbReference type="PANTHER" id="PTHR34504">
    <property type="entry name" value="ANTITOXIN HICB"/>
    <property type="match status" value="1"/>
</dbReference>
<dbReference type="AlphaFoldDB" id="A0A1F6E087"/>
<sequence length="78" mass="9052">MKQAYTAVVKKDGRWYVAWIKEVPGAITQARTIKELRENLLDALALMLEENQRIATMKKRHKVNREALRISMPETVEA</sequence>
<dbReference type="InterPro" id="IPR035069">
    <property type="entry name" value="TTHA1013/TTHA0281-like"/>
</dbReference>
<dbReference type="SUPFAM" id="SSF143100">
    <property type="entry name" value="TTHA1013/TTHA0281-like"/>
    <property type="match status" value="1"/>
</dbReference>
<protein>
    <submittedName>
        <fullName evidence="1">Uncharacterized protein</fullName>
    </submittedName>
</protein>
<dbReference type="Gene3D" id="3.30.160.250">
    <property type="match status" value="1"/>
</dbReference>
<organism evidence="1 2">
    <name type="scientific">Candidatus Kaiserbacteria bacterium RIFCSPHIGHO2_02_FULL_59_21</name>
    <dbReference type="NCBI Taxonomy" id="1798500"/>
    <lineage>
        <taxon>Bacteria</taxon>
        <taxon>Candidatus Kaiseribacteriota</taxon>
    </lineage>
</organism>
<dbReference type="EMBL" id="MFLN01000029">
    <property type="protein sequence ID" value="OGG67073.1"/>
    <property type="molecule type" value="Genomic_DNA"/>
</dbReference>